<feature type="domain" description="IFT140 second beta-propeller" evidence="8">
    <location>
        <begin position="187"/>
        <end position="332"/>
    </location>
</feature>
<keyword evidence="7" id="KW-0732">Signal</keyword>
<comment type="subcellular location">
    <subcellularLocation>
        <location evidence="1">Cell projection</location>
        <location evidence="1">Cilium</location>
    </subcellularLocation>
</comment>
<gene>
    <name evidence="11" type="ORF">STCU_04602</name>
</gene>
<evidence type="ECO:0000256" key="6">
    <source>
        <dbReference type="SAM" id="MobiDB-lite"/>
    </source>
</evidence>
<evidence type="ECO:0000313" key="12">
    <source>
        <dbReference type="Proteomes" id="UP000015354"/>
    </source>
</evidence>
<reference evidence="11 12" key="1">
    <citation type="journal article" date="2013" name="PLoS ONE">
        <title>Predicting the Proteins of Angomonas deanei, Strigomonas culicis and Their Respective Endosymbionts Reveals New Aspects of the Trypanosomatidae Family.</title>
        <authorList>
            <person name="Motta M.C."/>
            <person name="Martins A.C."/>
            <person name="de Souza S.S."/>
            <person name="Catta-Preta C.M."/>
            <person name="Silva R."/>
            <person name="Klein C.C."/>
            <person name="de Almeida L.G."/>
            <person name="de Lima Cunha O."/>
            <person name="Ciapina L.P."/>
            <person name="Brocchi M."/>
            <person name="Colabardini A.C."/>
            <person name="de Araujo Lima B."/>
            <person name="Machado C.R."/>
            <person name="de Almeida Soares C.M."/>
            <person name="Probst C.M."/>
            <person name="de Menezes C.B."/>
            <person name="Thompson C.E."/>
            <person name="Bartholomeu D.C."/>
            <person name="Gradia D.F."/>
            <person name="Pavoni D.P."/>
            <person name="Grisard E.C."/>
            <person name="Fantinatti-Garboggini F."/>
            <person name="Marchini F.K."/>
            <person name="Rodrigues-Luiz G.F."/>
            <person name="Wagner G."/>
            <person name="Goldman G.H."/>
            <person name="Fietto J.L."/>
            <person name="Elias M.C."/>
            <person name="Goldman M.H."/>
            <person name="Sagot M.F."/>
            <person name="Pereira M."/>
            <person name="Stoco P.H."/>
            <person name="de Mendonca-Neto R.P."/>
            <person name="Teixeira S.M."/>
            <person name="Maciel T.E."/>
            <person name="de Oliveira Mendes T.A."/>
            <person name="Urmenyi T.P."/>
            <person name="de Souza W."/>
            <person name="Schenkman S."/>
            <person name="de Vasconcelos A.T."/>
        </authorList>
    </citation>
    <scope>NUCLEOTIDE SEQUENCE [LARGE SCALE GENOMIC DNA]</scope>
</reference>
<comment type="caution">
    <text evidence="11">The sequence shown here is derived from an EMBL/GenBank/DDBJ whole genome shotgun (WGS) entry which is preliminary data.</text>
</comment>
<dbReference type="OrthoDB" id="10258787at2759"/>
<feature type="compositionally biased region" description="Gly residues" evidence="6">
    <location>
        <begin position="451"/>
        <end position="465"/>
    </location>
</feature>
<dbReference type="GO" id="GO:0005930">
    <property type="term" value="C:axoneme"/>
    <property type="evidence" value="ECO:0007669"/>
    <property type="project" value="TreeGrafter"/>
</dbReference>
<feature type="domain" description="IF140/IFT172/WDR19 TPR" evidence="10">
    <location>
        <begin position="600"/>
        <end position="759"/>
    </location>
</feature>
<keyword evidence="2" id="KW-0853">WD repeat</keyword>
<keyword evidence="11" id="KW-0282">Flagellum</keyword>
<evidence type="ECO:0000256" key="1">
    <source>
        <dbReference type="ARBA" id="ARBA00004138"/>
    </source>
</evidence>
<evidence type="ECO:0000256" key="3">
    <source>
        <dbReference type="ARBA" id="ARBA00022737"/>
    </source>
</evidence>
<accession>S9VQF5</accession>
<evidence type="ECO:0000313" key="11">
    <source>
        <dbReference type="EMBL" id="EPY29346.1"/>
    </source>
</evidence>
<dbReference type="PANTHER" id="PTHR15722:SF7">
    <property type="entry name" value="INTRAFLAGELLAR TRANSPORT PROTEIN 140 HOMOLOG"/>
    <property type="match status" value="1"/>
</dbReference>
<keyword evidence="4" id="KW-0969">Cilium</keyword>
<dbReference type="Pfam" id="PF24760">
    <property type="entry name" value="TPR_IF140_C"/>
    <property type="match status" value="1"/>
</dbReference>
<dbReference type="FunFam" id="1.25.40.470:FF:000031">
    <property type="entry name" value="Uncharacterized protein TCIL3000_10_12370"/>
    <property type="match status" value="1"/>
</dbReference>
<evidence type="ECO:0000256" key="2">
    <source>
        <dbReference type="ARBA" id="ARBA00022574"/>
    </source>
</evidence>
<dbReference type="GO" id="GO:0030991">
    <property type="term" value="C:intraciliary transport particle A"/>
    <property type="evidence" value="ECO:0007669"/>
    <property type="project" value="TreeGrafter"/>
</dbReference>
<proteinExistence type="predicted"/>
<feature type="domain" description="IF140/IFT172/WDR19 TPR" evidence="10">
    <location>
        <begin position="818"/>
        <end position="876"/>
    </location>
</feature>
<dbReference type="Proteomes" id="UP000015354">
    <property type="component" value="Unassembled WGS sequence"/>
</dbReference>
<evidence type="ECO:0000256" key="4">
    <source>
        <dbReference type="ARBA" id="ARBA00023069"/>
    </source>
</evidence>
<feature type="region of interest" description="Disordered" evidence="6">
    <location>
        <begin position="447"/>
        <end position="484"/>
    </location>
</feature>
<evidence type="ECO:0000259" key="10">
    <source>
        <dbReference type="Pfam" id="PF24762"/>
    </source>
</evidence>
<dbReference type="Gene3D" id="1.25.40.470">
    <property type="match status" value="1"/>
</dbReference>
<feature type="signal peptide" evidence="7">
    <location>
        <begin position="1"/>
        <end position="17"/>
    </location>
</feature>
<dbReference type="GO" id="GO:0035721">
    <property type="term" value="P:intraciliary retrograde transport"/>
    <property type="evidence" value="ECO:0007669"/>
    <property type="project" value="TreeGrafter"/>
</dbReference>
<feature type="compositionally biased region" description="Low complexity" evidence="6">
    <location>
        <begin position="771"/>
        <end position="798"/>
    </location>
</feature>
<dbReference type="InterPro" id="IPR056155">
    <property type="entry name" value="Beta-prop_IFT140_2nd"/>
</dbReference>
<dbReference type="GO" id="GO:0036064">
    <property type="term" value="C:ciliary basal body"/>
    <property type="evidence" value="ECO:0007669"/>
    <property type="project" value="TreeGrafter"/>
</dbReference>
<organism evidence="11 12">
    <name type="scientific">Strigomonas culicis</name>
    <dbReference type="NCBI Taxonomy" id="28005"/>
    <lineage>
        <taxon>Eukaryota</taxon>
        <taxon>Discoba</taxon>
        <taxon>Euglenozoa</taxon>
        <taxon>Kinetoplastea</taxon>
        <taxon>Metakinetoplastina</taxon>
        <taxon>Trypanosomatida</taxon>
        <taxon>Trypanosomatidae</taxon>
        <taxon>Strigomonadinae</taxon>
        <taxon>Strigomonas</taxon>
    </lineage>
</organism>
<evidence type="ECO:0000256" key="5">
    <source>
        <dbReference type="ARBA" id="ARBA00023273"/>
    </source>
</evidence>
<dbReference type="PANTHER" id="PTHR15722">
    <property type="entry name" value="IFT140/172-RELATED"/>
    <property type="match status" value="1"/>
</dbReference>
<keyword evidence="3" id="KW-0677">Repeat</keyword>
<dbReference type="InterPro" id="IPR011990">
    <property type="entry name" value="TPR-like_helical_dom_sf"/>
</dbReference>
<dbReference type="EMBL" id="ATMH01004602">
    <property type="protein sequence ID" value="EPY29346.1"/>
    <property type="molecule type" value="Genomic_DNA"/>
</dbReference>
<protein>
    <submittedName>
        <fullName evidence="11">Intraflagellar Transport Protein 140</fullName>
    </submittedName>
</protein>
<sequence length="1377" mass="153383">MLVLLNAKLLLDAFAISDDITATVLTHQKLSLPPNLVTPDNAGITMVWAAPAVVAMACGDDRLRAFDLRHDDAFMIPLPMEGTHVTNIASDLNKNILTIGDAEGTLVVFQKANEASAGGHPISLTGNALPTAQDPALGWEASATHKMAARIDRIVCTSLGDMITCVDGKQLQVLHETVRKRDWDGVAAATQISSDMVVVESVTGCQCLLHSNTKVRGLSISFPMIVLWDGTQLFVYTINEATSEFSLTRSVPTTSPVFSAHPDGLFYVKEDRIIYATWQMEPLGQLAFTEAEGAPMLLDVMCDFVVAVSTKNVLRLAKVSSRDMRPLGPSRPLNLSDATLLYVPPSGNPQEMEQVKADVTEPVTVVAARVNAQGRRVALMTKVGALGKPDSRIWVFDSDTDKAYCYDFAGRSEIPDAVYWNTPEPNANSIGELEYLLLACETHEIKAGHPAGPGAGKESGAGGDGDAGHHKGRQPLRQEDLPGALPDMQNFAEAAEGRRGSIGVTNFLGNRSHNLVTLFATHKGLVLHNSVSLKEYQICLVGLTIPDFLLASIKINGDPTNAEDYVIEQKRLRDFDGLKSDKDVVVREALLKFSYYATIGNMDEAYRCIKTIKNPAAWHGLARMCVSNGRLDVAAVCLATMQDGVAARLLRESKEEHPYDKNVQLATLACSLKMMDEAEHLLRLSQRYDLITDVYLACGKFEQAQRHSQRFDRIRIRPVAYKYAQFMESLQNMDAAIMWYFNARCAGTDVPRVFFQTNRLHELRELMLNGQSPNQSQTQNPNPNPNQGQNQEGGQEPSAAQGFEDPQSTFSTLFPSCKDLLQWWAQYSERRRNMPEAIRFYECCDDTYNMVRILCSVKPPKLENAVDLVEEEINDAKAKYDQYQAMAAVPGDSSNGFSEPERVGAAYFVGKHYEATDDVDTALKYYRHAGAYRSGVRVARKAERDTDVVALALASKDERLILDMAIYLEKKESFDKAVELYREVDATQLALDVCIRGGLYDTLHEISTKLANAKTDPEVFMNMANHFQTIGQYQKTVEMLVFAKKYDDALRMCEERNVILTDEMAEAMTGENNVLPADEKVALLKRVAHTAKDQGSWTLACKKYTQAGERVKALKMLMRGGEVEKVIFFTNHSRSTEIYTLAANYLQSQNWSTDVMVYKSIVQFYTKAKVFDSLFSFYDSCAQFRIDEDRDYRQALNCIEDCVRAMEKANANRQNVNMTNVAGLKEKGKIIASVVQAKQISESIDPQRRGNEDEKKKSDEVIAICSDLIKRSRPNHDDHTLIEDAIRIGDVFALLVKFYMEKLDEPKSALKVLESMPKHGIEPQYFVEVEYMEKVCKANDKRLRDVVTISSAAMSTKDARRRSSGVVQSSVLDEVMK</sequence>
<dbReference type="Gene3D" id="1.25.40.10">
    <property type="entry name" value="Tetratricopeptide repeat domain"/>
    <property type="match status" value="1"/>
</dbReference>
<keyword evidence="12" id="KW-1185">Reference proteome</keyword>
<evidence type="ECO:0000259" key="8">
    <source>
        <dbReference type="Pfam" id="PF23385"/>
    </source>
</evidence>
<evidence type="ECO:0000256" key="7">
    <source>
        <dbReference type="SAM" id="SignalP"/>
    </source>
</evidence>
<feature type="region of interest" description="Disordered" evidence="6">
    <location>
        <begin position="771"/>
        <end position="805"/>
    </location>
</feature>
<keyword evidence="5" id="KW-0966">Cell projection</keyword>
<dbReference type="InterPro" id="IPR056168">
    <property type="entry name" value="TPR_IF140/IFT172/WDR19"/>
</dbReference>
<feature type="domain" description="IF140 C-terminal TPR" evidence="9">
    <location>
        <begin position="1172"/>
        <end position="1316"/>
    </location>
</feature>
<name>S9VQF5_9TRYP</name>
<dbReference type="Pfam" id="PF23385">
    <property type="entry name" value="Beta-prop_IFT140_2nd"/>
    <property type="match status" value="1"/>
</dbReference>
<feature type="domain" description="IF140/IFT172/WDR19 TPR" evidence="10">
    <location>
        <begin position="904"/>
        <end position="1164"/>
    </location>
</feature>
<dbReference type="InterPro" id="IPR056156">
    <property type="entry name" value="TPR_IF140_C"/>
</dbReference>
<evidence type="ECO:0000259" key="9">
    <source>
        <dbReference type="Pfam" id="PF24760"/>
    </source>
</evidence>
<dbReference type="Pfam" id="PF24762">
    <property type="entry name" value="TPR_IF140-IFT172"/>
    <property type="match status" value="3"/>
</dbReference>
<feature type="chain" id="PRO_5004572231" evidence="7">
    <location>
        <begin position="18"/>
        <end position="1377"/>
    </location>
</feature>